<comment type="similarity">
    <text evidence="6">Belongs to the NnrD/CARKD family.</text>
</comment>
<evidence type="ECO:0000256" key="3">
    <source>
        <dbReference type="ARBA" id="ARBA00022857"/>
    </source>
</evidence>
<dbReference type="GO" id="GO:0052855">
    <property type="term" value="F:ADP-dependent NAD(P)H-hydrate dehydratase activity"/>
    <property type="evidence" value="ECO:0007669"/>
    <property type="project" value="UniProtKB-UniRule"/>
</dbReference>
<dbReference type="PROSITE" id="PS51383">
    <property type="entry name" value="YJEF_C_3"/>
    <property type="match status" value="1"/>
</dbReference>
<gene>
    <name evidence="6" type="primary">nnrD</name>
    <name evidence="8" type="ORF">AOC33_07730</name>
</gene>
<name>A0A229FUE6_9BURK</name>
<dbReference type="InterPro" id="IPR000631">
    <property type="entry name" value="CARKD"/>
</dbReference>
<dbReference type="EC" id="4.2.1.136" evidence="6"/>
<feature type="binding site" evidence="6">
    <location>
        <position position="221"/>
    </location>
    <ligand>
        <name>AMP</name>
        <dbReference type="ChEBI" id="CHEBI:456215"/>
    </ligand>
</feature>
<evidence type="ECO:0000256" key="6">
    <source>
        <dbReference type="HAMAP-Rule" id="MF_01965"/>
    </source>
</evidence>
<evidence type="ECO:0000313" key="8">
    <source>
        <dbReference type="EMBL" id="OXL15178.1"/>
    </source>
</evidence>
<feature type="binding site" evidence="6">
    <location>
        <position position="99"/>
    </location>
    <ligand>
        <name>(6S)-NADPHX</name>
        <dbReference type="ChEBI" id="CHEBI:64076"/>
    </ligand>
</feature>
<feature type="binding site" evidence="6">
    <location>
        <begin position="190"/>
        <end position="194"/>
    </location>
    <ligand>
        <name>AMP</name>
        <dbReference type="ChEBI" id="CHEBI:456215"/>
    </ligand>
</feature>
<comment type="function">
    <text evidence="6">Catalyzes the dehydration of the S-form of NAD(P)HX at the expense of ADP, which is converted to AMP. Together with NAD(P)HX epimerase, which catalyzes the epimerization of the S- and R-forms, the enzyme allows the repair of both epimers of NAD(P)HX, a damaged form of NAD(P)H that is a result of enzymatic or heat-dependent hydration.</text>
</comment>
<dbReference type="RefSeq" id="WP_089516408.1">
    <property type="nucleotide sequence ID" value="NZ_NJGG01000002.1"/>
</dbReference>
<dbReference type="OrthoDB" id="9806925at2"/>
<feature type="binding site" evidence="6">
    <location>
        <position position="153"/>
    </location>
    <ligand>
        <name>(6S)-NADPHX</name>
        <dbReference type="ChEBI" id="CHEBI:64076"/>
    </ligand>
</feature>
<dbReference type="GO" id="GO:0046496">
    <property type="term" value="P:nicotinamide nucleotide metabolic process"/>
    <property type="evidence" value="ECO:0007669"/>
    <property type="project" value="UniProtKB-UniRule"/>
</dbReference>
<evidence type="ECO:0000256" key="5">
    <source>
        <dbReference type="ARBA" id="ARBA00023239"/>
    </source>
</evidence>
<evidence type="ECO:0000313" key="9">
    <source>
        <dbReference type="Proteomes" id="UP000215188"/>
    </source>
</evidence>
<proteinExistence type="inferred from homology"/>
<dbReference type="GO" id="GO:0052856">
    <property type="term" value="F:NAD(P)HX epimerase activity"/>
    <property type="evidence" value="ECO:0007669"/>
    <property type="project" value="TreeGrafter"/>
</dbReference>
<dbReference type="NCBIfam" id="TIGR00196">
    <property type="entry name" value="yjeF_cterm"/>
    <property type="match status" value="1"/>
</dbReference>
<keyword evidence="3 6" id="KW-0521">NADP</keyword>
<reference evidence="8 9" key="1">
    <citation type="submission" date="2017-06" db="EMBL/GenBank/DDBJ databases">
        <title>Reclassification of a Polynucleobacter cosmopolitanus strain isolated from tropical Lake Victoria as Polynucleobacter victoriensis comb. nov.</title>
        <authorList>
            <person name="Hahn M.W."/>
        </authorList>
    </citation>
    <scope>NUCLEOTIDE SEQUENCE [LARGE SCALE GENOMIC DNA]</scope>
    <source>
        <strain evidence="8 9">MWH-MoIso2</strain>
    </source>
</reference>
<accession>A0A229FUE6</accession>
<comment type="caution">
    <text evidence="6">Lacks conserved residue(s) required for the propagation of feature annotation.</text>
</comment>
<dbReference type="HAMAP" id="MF_01965">
    <property type="entry name" value="NADHX_dehydratase"/>
    <property type="match status" value="1"/>
</dbReference>
<dbReference type="SUPFAM" id="SSF53613">
    <property type="entry name" value="Ribokinase-like"/>
    <property type="match status" value="1"/>
</dbReference>
<dbReference type="PANTHER" id="PTHR12592">
    <property type="entry name" value="ATP-DEPENDENT (S)-NAD(P)H-HYDRATE DEHYDRATASE FAMILY MEMBER"/>
    <property type="match status" value="1"/>
</dbReference>
<feature type="binding site" evidence="6">
    <location>
        <position position="222"/>
    </location>
    <ligand>
        <name>(6S)-NADPHX</name>
        <dbReference type="ChEBI" id="CHEBI:64076"/>
    </ligand>
</feature>
<keyword evidence="5 6" id="KW-0456">Lyase</keyword>
<dbReference type="EMBL" id="NJGG01000002">
    <property type="protein sequence ID" value="OXL15178.1"/>
    <property type="molecule type" value="Genomic_DNA"/>
</dbReference>
<evidence type="ECO:0000256" key="4">
    <source>
        <dbReference type="ARBA" id="ARBA00023027"/>
    </source>
</evidence>
<sequence length="286" mass="30110">MNPQELNSLHLLRRLIRQPHEHKGHAGKVLIIGGDTGMAGSILLSGRAALHAGAGWVMIGFLDERAISVLADQPELMLSHASREMMAQAQADVLAIGPGLGQSQQARDLLSDALQSSALLVIDADGLNLIAGDAKLMKQLKSRPTLSTVITPHPGEAAKLLNTTAEQVQINRPLAIDQLLALTGSIVVLKGQHTLIKSPQLNEPTQMCLKGHPGMGVAGMGDVLTGVIAAIMSQGIKHHINPFEASCVAVELHAAAADSLLNQGIGPIGLTPTEVIKEIRNLINIK</sequence>
<dbReference type="PROSITE" id="PS01050">
    <property type="entry name" value="YJEF_C_2"/>
    <property type="match status" value="1"/>
</dbReference>
<evidence type="ECO:0000259" key="7">
    <source>
        <dbReference type="PROSITE" id="PS51383"/>
    </source>
</evidence>
<dbReference type="GO" id="GO:0005524">
    <property type="term" value="F:ATP binding"/>
    <property type="evidence" value="ECO:0007669"/>
    <property type="project" value="UniProtKB-KW"/>
</dbReference>
<protein>
    <recommendedName>
        <fullName evidence="6">ADP-dependent (S)-NAD(P)H-hydrate dehydratase</fullName>
        <ecNumber evidence="6">4.2.1.136</ecNumber>
    </recommendedName>
    <alternativeName>
        <fullName evidence="6">ADP-dependent NAD(P)HX dehydratase</fullName>
    </alternativeName>
</protein>
<keyword evidence="4 6" id="KW-0520">NAD</keyword>
<dbReference type="CDD" id="cd01171">
    <property type="entry name" value="YXKO-related"/>
    <property type="match status" value="1"/>
</dbReference>
<comment type="subunit">
    <text evidence="6">Homotetramer.</text>
</comment>
<feature type="domain" description="YjeF C-terminal" evidence="7">
    <location>
        <begin position="6"/>
        <end position="286"/>
    </location>
</feature>
<comment type="catalytic activity">
    <reaction evidence="6">
        <text>(6S)-NADHX + ADP = AMP + phosphate + NADH + H(+)</text>
        <dbReference type="Rhea" id="RHEA:32223"/>
        <dbReference type="ChEBI" id="CHEBI:15378"/>
        <dbReference type="ChEBI" id="CHEBI:43474"/>
        <dbReference type="ChEBI" id="CHEBI:57945"/>
        <dbReference type="ChEBI" id="CHEBI:64074"/>
        <dbReference type="ChEBI" id="CHEBI:456215"/>
        <dbReference type="ChEBI" id="CHEBI:456216"/>
        <dbReference type="EC" id="4.2.1.136"/>
    </reaction>
</comment>
<dbReference type="InterPro" id="IPR017953">
    <property type="entry name" value="Carbohydrate_kinase_pred_CS"/>
</dbReference>
<keyword evidence="9" id="KW-1185">Reference proteome</keyword>
<keyword evidence="1 6" id="KW-0547">Nucleotide-binding</keyword>
<dbReference type="Pfam" id="PF01256">
    <property type="entry name" value="Carb_kinase"/>
    <property type="match status" value="1"/>
</dbReference>
<dbReference type="InterPro" id="IPR029056">
    <property type="entry name" value="Ribokinase-like"/>
</dbReference>
<keyword evidence="2 6" id="KW-0067">ATP-binding</keyword>
<comment type="catalytic activity">
    <reaction evidence="6">
        <text>(6S)-NADPHX + ADP = AMP + phosphate + NADPH + H(+)</text>
        <dbReference type="Rhea" id="RHEA:32235"/>
        <dbReference type="ChEBI" id="CHEBI:15378"/>
        <dbReference type="ChEBI" id="CHEBI:43474"/>
        <dbReference type="ChEBI" id="CHEBI:57783"/>
        <dbReference type="ChEBI" id="CHEBI:64076"/>
        <dbReference type="ChEBI" id="CHEBI:456215"/>
        <dbReference type="ChEBI" id="CHEBI:456216"/>
        <dbReference type="EC" id="4.2.1.136"/>
    </reaction>
</comment>
<dbReference type="PANTHER" id="PTHR12592:SF0">
    <property type="entry name" value="ATP-DEPENDENT (S)-NAD(P)H-HYDRATE DEHYDRATASE"/>
    <property type="match status" value="1"/>
</dbReference>
<dbReference type="AlphaFoldDB" id="A0A229FUE6"/>
<dbReference type="Gene3D" id="3.40.1190.20">
    <property type="match status" value="1"/>
</dbReference>
<dbReference type="GO" id="GO:0110051">
    <property type="term" value="P:metabolite repair"/>
    <property type="evidence" value="ECO:0007669"/>
    <property type="project" value="TreeGrafter"/>
</dbReference>
<comment type="cofactor">
    <cofactor evidence="6">
        <name>Mg(2+)</name>
        <dbReference type="ChEBI" id="CHEBI:18420"/>
    </cofactor>
</comment>
<organism evidence="8 9">
    <name type="scientific">Polynucleobacter cosmopolitanus</name>
    <dbReference type="NCBI Taxonomy" id="351345"/>
    <lineage>
        <taxon>Bacteria</taxon>
        <taxon>Pseudomonadati</taxon>
        <taxon>Pseudomonadota</taxon>
        <taxon>Betaproteobacteria</taxon>
        <taxon>Burkholderiales</taxon>
        <taxon>Burkholderiaceae</taxon>
        <taxon>Polynucleobacter</taxon>
    </lineage>
</organism>
<comment type="caution">
    <text evidence="8">The sequence shown here is derived from an EMBL/GenBank/DDBJ whole genome shotgun (WGS) entry which is preliminary data.</text>
</comment>
<evidence type="ECO:0000256" key="2">
    <source>
        <dbReference type="ARBA" id="ARBA00022840"/>
    </source>
</evidence>
<dbReference type="Proteomes" id="UP000215188">
    <property type="component" value="Unassembled WGS sequence"/>
</dbReference>
<evidence type="ECO:0000256" key="1">
    <source>
        <dbReference type="ARBA" id="ARBA00022741"/>
    </source>
</evidence>